<reference evidence="1 2" key="1">
    <citation type="submission" date="2020-10" db="EMBL/GenBank/DDBJ databases">
        <title>Plant Genome Project.</title>
        <authorList>
            <person name="Zhang R.-G."/>
        </authorList>
    </citation>
    <scope>NUCLEOTIDE SEQUENCE [LARGE SCALE GENOMIC DNA]</scope>
    <source>
        <strain evidence="1">FAFU-HL-1</strain>
        <tissue evidence="1">Leaf</tissue>
    </source>
</reference>
<evidence type="ECO:0000313" key="2">
    <source>
        <dbReference type="Proteomes" id="UP000657918"/>
    </source>
</evidence>
<accession>A0A835K504</accession>
<keyword evidence="2" id="KW-1185">Reference proteome</keyword>
<dbReference type="EMBL" id="JADGMS010000005">
    <property type="protein sequence ID" value="KAF9682644.1"/>
    <property type="molecule type" value="Genomic_DNA"/>
</dbReference>
<protein>
    <submittedName>
        <fullName evidence="1">Uncharacterized protein</fullName>
    </submittedName>
</protein>
<dbReference type="InterPro" id="IPR043159">
    <property type="entry name" value="Lectin_gal-bd_sf"/>
</dbReference>
<sequence length="66" mass="7098">MHDISRATVEKVGSLSLSLGAEICSIPLSIKNFHGDPCPGTAKSLLVDYKCTEEGTLGVFYISYSF</sequence>
<proteinExistence type="predicted"/>
<organism evidence="1 2">
    <name type="scientific">Salix dunnii</name>
    <dbReference type="NCBI Taxonomy" id="1413687"/>
    <lineage>
        <taxon>Eukaryota</taxon>
        <taxon>Viridiplantae</taxon>
        <taxon>Streptophyta</taxon>
        <taxon>Embryophyta</taxon>
        <taxon>Tracheophyta</taxon>
        <taxon>Spermatophyta</taxon>
        <taxon>Magnoliopsida</taxon>
        <taxon>eudicotyledons</taxon>
        <taxon>Gunneridae</taxon>
        <taxon>Pentapetalae</taxon>
        <taxon>rosids</taxon>
        <taxon>fabids</taxon>
        <taxon>Malpighiales</taxon>
        <taxon>Salicaceae</taxon>
        <taxon>Saliceae</taxon>
        <taxon>Salix</taxon>
    </lineage>
</organism>
<name>A0A835K504_9ROSI</name>
<dbReference type="OrthoDB" id="5970528at2759"/>
<dbReference type="Proteomes" id="UP000657918">
    <property type="component" value="Unassembled WGS sequence"/>
</dbReference>
<dbReference type="AlphaFoldDB" id="A0A835K504"/>
<evidence type="ECO:0000313" key="1">
    <source>
        <dbReference type="EMBL" id="KAF9682644.1"/>
    </source>
</evidence>
<comment type="caution">
    <text evidence="1">The sequence shown here is derived from an EMBL/GenBank/DDBJ whole genome shotgun (WGS) entry which is preliminary data.</text>
</comment>
<gene>
    <name evidence="1" type="ORF">SADUNF_Sadunf05G0130300</name>
</gene>
<dbReference type="Gene3D" id="2.60.120.740">
    <property type="match status" value="1"/>
</dbReference>